<evidence type="ECO:0000313" key="2">
    <source>
        <dbReference type="Proteomes" id="UP000526625"/>
    </source>
</evidence>
<protein>
    <recommendedName>
        <fullName evidence="3">Transposase</fullName>
    </recommendedName>
</protein>
<evidence type="ECO:0000313" key="1">
    <source>
        <dbReference type="EMBL" id="MBB6492510.1"/>
    </source>
</evidence>
<accession>A0ABR6R010</accession>
<reference evidence="1 2" key="1">
    <citation type="submission" date="2020-08" db="EMBL/GenBank/DDBJ databases">
        <title>Genomic Encyclopedia of Type Strains, Phase IV (KMG-V): Genome sequencing to study the core and pangenomes of soil and plant-associated prokaryotes.</title>
        <authorList>
            <person name="Whitman W."/>
        </authorList>
    </citation>
    <scope>NUCLEOTIDE SEQUENCE [LARGE SCALE GENOMIC DNA]</scope>
    <source>
        <strain evidence="1 2">SEMIA 4059</strain>
    </source>
</reference>
<keyword evidence="2" id="KW-1185">Reference proteome</keyword>
<dbReference type="Proteomes" id="UP000526625">
    <property type="component" value="Unassembled WGS sequence"/>
</dbReference>
<organism evidence="1 2">
    <name type="scientific">Rhizobium tropici</name>
    <dbReference type="NCBI Taxonomy" id="398"/>
    <lineage>
        <taxon>Bacteria</taxon>
        <taxon>Pseudomonadati</taxon>
        <taxon>Pseudomonadota</taxon>
        <taxon>Alphaproteobacteria</taxon>
        <taxon>Hyphomicrobiales</taxon>
        <taxon>Rhizobiaceae</taxon>
        <taxon>Rhizobium/Agrobacterium group</taxon>
        <taxon>Rhizobium</taxon>
    </lineage>
</organism>
<dbReference type="EMBL" id="JACHBF010000007">
    <property type="protein sequence ID" value="MBB6492510.1"/>
    <property type="molecule type" value="Genomic_DNA"/>
</dbReference>
<sequence length="86" mass="9532">MGKLGGILRQVGSNVATDGHEDLLFGRLQRSLLKFLARRRRKSASGIFEDVIRLQLLFVPPKAVPLMQPAVVGYRRPRRSGTGDCS</sequence>
<comment type="caution">
    <text evidence="1">The sequence shown here is derived from an EMBL/GenBank/DDBJ whole genome shotgun (WGS) entry which is preliminary data.</text>
</comment>
<proteinExistence type="predicted"/>
<gene>
    <name evidence="1" type="ORF">GGD45_002917</name>
</gene>
<name>A0ABR6R010_RHITR</name>
<evidence type="ECO:0008006" key="3">
    <source>
        <dbReference type="Google" id="ProtNLM"/>
    </source>
</evidence>